<dbReference type="Proteomes" id="UP001597094">
    <property type="component" value="Unassembled WGS sequence"/>
</dbReference>
<gene>
    <name evidence="1" type="ORF">ACFQ2O_01780</name>
</gene>
<organism evidence="1 2">
    <name type="scientific">Pontibacter rugosus</name>
    <dbReference type="NCBI Taxonomy" id="1745966"/>
    <lineage>
        <taxon>Bacteria</taxon>
        <taxon>Pseudomonadati</taxon>
        <taxon>Bacteroidota</taxon>
        <taxon>Cytophagia</taxon>
        <taxon>Cytophagales</taxon>
        <taxon>Hymenobacteraceae</taxon>
        <taxon>Pontibacter</taxon>
    </lineage>
</organism>
<proteinExistence type="predicted"/>
<dbReference type="RefSeq" id="WP_377522431.1">
    <property type="nucleotide sequence ID" value="NZ_JBHTLD010000007.1"/>
</dbReference>
<accession>A0ABW3SM23</accession>
<dbReference type="EMBL" id="JBHTLD010000007">
    <property type="protein sequence ID" value="MFD1184917.1"/>
    <property type="molecule type" value="Genomic_DNA"/>
</dbReference>
<name>A0ABW3SM23_9BACT</name>
<sequence>MFTLSVCTLHTKLLAKDLMGKALQTRVLEPIERNLQEQADLRGISLYRYLQMIMTEVGRGNVSFCLVVPEGSALMPIAKPPKP</sequence>
<evidence type="ECO:0000313" key="1">
    <source>
        <dbReference type="EMBL" id="MFD1184917.1"/>
    </source>
</evidence>
<reference evidence="2" key="1">
    <citation type="journal article" date="2019" name="Int. J. Syst. Evol. Microbiol.">
        <title>The Global Catalogue of Microorganisms (GCM) 10K type strain sequencing project: providing services to taxonomists for standard genome sequencing and annotation.</title>
        <authorList>
            <consortium name="The Broad Institute Genomics Platform"/>
            <consortium name="The Broad Institute Genome Sequencing Center for Infectious Disease"/>
            <person name="Wu L."/>
            <person name="Ma J."/>
        </authorList>
    </citation>
    <scope>NUCLEOTIDE SEQUENCE [LARGE SCALE GENOMIC DNA]</scope>
    <source>
        <strain evidence="2">JCM 31319</strain>
    </source>
</reference>
<keyword evidence="2" id="KW-1185">Reference proteome</keyword>
<evidence type="ECO:0000313" key="2">
    <source>
        <dbReference type="Proteomes" id="UP001597094"/>
    </source>
</evidence>
<protein>
    <submittedName>
        <fullName evidence="1">Uncharacterized protein</fullName>
    </submittedName>
</protein>
<comment type="caution">
    <text evidence="1">The sequence shown here is derived from an EMBL/GenBank/DDBJ whole genome shotgun (WGS) entry which is preliminary data.</text>
</comment>